<dbReference type="Pfam" id="PF04520">
    <property type="entry name" value="Senescence_reg"/>
    <property type="match status" value="1"/>
</dbReference>
<protein>
    <submittedName>
        <fullName evidence="2">Uncharacterized protein</fullName>
    </submittedName>
</protein>
<evidence type="ECO:0000313" key="3">
    <source>
        <dbReference type="Proteomes" id="UP001140206"/>
    </source>
</evidence>
<gene>
    <name evidence="2" type="ORF">LUZ62_055710</name>
</gene>
<dbReference type="GO" id="GO:0010150">
    <property type="term" value="P:leaf senescence"/>
    <property type="evidence" value="ECO:0007669"/>
    <property type="project" value="UniProtKB-ARBA"/>
</dbReference>
<dbReference type="AlphaFoldDB" id="A0AAV8DYW9"/>
<keyword evidence="3" id="KW-1185">Reference proteome</keyword>
<dbReference type="Proteomes" id="UP001140206">
    <property type="component" value="Chromosome 3"/>
</dbReference>
<proteinExistence type="inferred from homology"/>
<organism evidence="2 3">
    <name type="scientific">Rhynchospora pubera</name>
    <dbReference type="NCBI Taxonomy" id="906938"/>
    <lineage>
        <taxon>Eukaryota</taxon>
        <taxon>Viridiplantae</taxon>
        <taxon>Streptophyta</taxon>
        <taxon>Embryophyta</taxon>
        <taxon>Tracheophyta</taxon>
        <taxon>Spermatophyta</taxon>
        <taxon>Magnoliopsida</taxon>
        <taxon>Liliopsida</taxon>
        <taxon>Poales</taxon>
        <taxon>Cyperaceae</taxon>
        <taxon>Cyperoideae</taxon>
        <taxon>Rhynchosporeae</taxon>
        <taxon>Rhynchospora</taxon>
    </lineage>
</organism>
<name>A0AAV8DYW9_9POAL</name>
<accession>A0AAV8DYW9</accession>
<dbReference type="PANTHER" id="PTHR33083">
    <property type="entry name" value="EXPRESSED PROTEIN"/>
    <property type="match status" value="1"/>
</dbReference>
<evidence type="ECO:0000313" key="2">
    <source>
        <dbReference type="EMBL" id="KAJ4771453.1"/>
    </source>
</evidence>
<reference evidence="2" key="1">
    <citation type="submission" date="2022-08" db="EMBL/GenBank/DDBJ databases">
        <authorList>
            <person name="Marques A."/>
        </authorList>
    </citation>
    <scope>NUCLEOTIDE SEQUENCE</scope>
    <source>
        <strain evidence="2">RhyPub2mFocal</strain>
        <tissue evidence="2">Leaves</tissue>
    </source>
</reference>
<dbReference type="PANTHER" id="PTHR33083:SF87">
    <property type="entry name" value="OS01G0727500 PROTEIN"/>
    <property type="match status" value="1"/>
</dbReference>
<dbReference type="EMBL" id="JAMFTS010000003">
    <property type="protein sequence ID" value="KAJ4771453.1"/>
    <property type="molecule type" value="Genomic_DNA"/>
</dbReference>
<comment type="similarity">
    <text evidence="1">Belongs to the senescence regulator S40 family.</text>
</comment>
<sequence length="124" mass="13779">MEEFLESEVLWPENLHANSICYETVVNAANQQTTASNYGNSSTTSTPIAIPGTSSTMLSGDWANWCKEEECTDEQVPPHVLVSRRRNTSKLAFPLCSGQGRTLKGRDLRDMRNAVWRITGFPDG</sequence>
<evidence type="ECO:0000256" key="1">
    <source>
        <dbReference type="ARBA" id="ARBA00034773"/>
    </source>
</evidence>
<comment type="caution">
    <text evidence="2">The sequence shown here is derived from an EMBL/GenBank/DDBJ whole genome shotgun (WGS) entry which is preliminary data.</text>
</comment>
<dbReference type="InterPro" id="IPR007608">
    <property type="entry name" value="Senescence_reg_S40"/>
</dbReference>